<sequence length="58" mass="6266">MKTPTCVADVNQGVLPAYGNGILTAEGHQTRQPPRVKRTPRKNAARPTDAKAAIGRER</sequence>
<dbReference type="AlphaFoldDB" id="A0A238V2V0"/>
<organism evidence="2 3">
    <name type="scientific">Actinoplanes regularis</name>
    <dbReference type="NCBI Taxonomy" id="52697"/>
    <lineage>
        <taxon>Bacteria</taxon>
        <taxon>Bacillati</taxon>
        <taxon>Actinomycetota</taxon>
        <taxon>Actinomycetes</taxon>
        <taxon>Micromonosporales</taxon>
        <taxon>Micromonosporaceae</taxon>
        <taxon>Actinoplanes</taxon>
    </lineage>
</organism>
<evidence type="ECO:0000256" key="1">
    <source>
        <dbReference type="SAM" id="MobiDB-lite"/>
    </source>
</evidence>
<reference evidence="2 3" key="1">
    <citation type="submission" date="2017-06" db="EMBL/GenBank/DDBJ databases">
        <authorList>
            <person name="Kim H.J."/>
            <person name="Triplett B.A."/>
        </authorList>
    </citation>
    <scope>NUCLEOTIDE SEQUENCE [LARGE SCALE GENOMIC DNA]</scope>
    <source>
        <strain evidence="2 3">DSM 43151</strain>
    </source>
</reference>
<gene>
    <name evidence="2" type="ORF">SAMN06264365_101547</name>
</gene>
<evidence type="ECO:0000313" key="3">
    <source>
        <dbReference type="Proteomes" id="UP000198415"/>
    </source>
</evidence>
<name>A0A238V2V0_9ACTN</name>
<feature type="region of interest" description="Disordered" evidence="1">
    <location>
        <begin position="24"/>
        <end position="58"/>
    </location>
</feature>
<protein>
    <submittedName>
        <fullName evidence="2">Uncharacterized protein</fullName>
    </submittedName>
</protein>
<evidence type="ECO:0000313" key="2">
    <source>
        <dbReference type="EMBL" id="SNR28404.1"/>
    </source>
</evidence>
<keyword evidence="3" id="KW-1185">Reference proteome</keyword>
<dbReference type="Proteomes" id="UP000198415">
    <property type="component" value="Unassembled WGS sequence"/>
</dbReference>
<accession>A0A238V2V0</accession>
<proteinExistence type="predicted"/>
<dbReference type="EMBL" id="FZNR01000001">
    <property type="protein sequence ID" value="SNR28404.1"/>
    <property type="molecule type" value="Genomic_DNA"/>
</dbReference>
<feature type="compositionally biased region" description="Basic residues" evidence="1">
    <location>
        <begin position="34"/>
        <end position="44"/>
    </location>
</feature>